<accession>A0A9D4GAB9</accession>
<proteinExistence type="predicted"/>
<dbReference type="AlphaFoldDB" id="A0A9D4GAB9"/>
<reference evidence="1" key="2">
    <citation type="submission" date="2020-11" db="EMBL/GenBank/DDBJ databases">
        <authorList>
            <person name="McCartney M.A."/>
            <person name="Auch B."/>
            <person name="Kono T."/>
            <person name="Mallez S."/>
            <person name="Becker A."/>
            <person name="Gohl D.M."/>
            <person name="Silverstein K.A.T."/>
            <person name="Koren S."/>
            <person name="Bechman K.B."/>
            <person name="Herman A."/>
            <person name="Abrahante J.E."/>
            <person name="Garbe J."/>
        </authorList>
    </citation>
    <scope>NUCLEOTIDE SEQUENCE</scope>
    <source>
        <strain evidence="1">Duluth1</strain>
        <tissue evidence="1">Whole animal</tissue>
    </source>
</reference>
<keyword evidence="2" id="KW-1185">Reference proteome</keyword>
<dbReference type="Proteomes" id="UP000828390">
    <property type="component" value="Unassembled WGS sequence"/>
</dbReference>
<organism evidence="1 2">
    <name type="scientific">Dreissena polymorpha</name>
    <name type="common">Zebra mussel</name>
    <name type="synonym">Mytilus polymorpha</name>
    <dbReference type="NCBI Taxonomy" id="45954"/>
    <lineage>
        <taxon>Eukaryota</taxon>
        <taxon>Metazoa</taxon>
        <taxon>Spiralia</taxon>
        <taxon>Lophotrochozoa</taxon>
        <taxon>Mollusca</taxon>
        <taxon>Bivalvia</taxon>
        <taxon>Autobranchia</taxon>
        <taxon>Heteroconchia</taxon>
        <taxon>Euheterodonta</taxon>
        <taxon>Imparidentia</taxon>
        <taxon>Neoheterodontei</taxon>
        <taxon>Myida</taxon>
        <taxon>Dreissenoidea</taxon>
        <taxon>Dreissenidae</taxon>
        <taxon>Dreissena</taxon>
    </lineage>
</organism>
<dbReference type="EMBL" id="JAIWYP010000006">
    <property type="protein sequence ID" value="KAH3811736.1"/>
    <property type="molecule type" value="Genomic_DNA"/>
</dbReference>
<dbReference type="SUPFAM" id="SSF52047">
    <property type="entry name" value="RNI-like"/>
    <property type="match status" value="1"/>
</dbReference>
<name>A0A9D4GAB9_DREPO</name>
<sequence length="235" mass="26401">MYITYDSIGLWEILRGLNIQSLTLRGRIKRLGVRRIESLLQSLSSLKQLDTLTIGSNTILGLLKALNGLNIRSLIVRSTAYQAHLADPPPVLPSIEHIELRRFTCSYTWLCSLFNTLPTLDQEVTCQLEQFEITSCAEGAVGGSSTYIGKTIIQLSKNTFNIHNSRFDTHGLWEAVHGLSIKSMTLTFWNERLDVKLEESLMESLSSLKQLETLSIDIYDSPGLWKALNGLNIKC</sequence>
<gene>
    <name evidence="1" type="ORF">DPMN_140151</name>
</gene>
<comment type="caution">
    <text evidence="1">The sequence shown here is derived from an EMBL/GenBank/DDBJ whole genome shotgun (WGS) entry which is preliminary data.</text>
</comment>
<evidence type="ECO:0000313" key="1">
    <source>
        <dbReference type="EMBL" id="KAH3811736.1"/>
    </source>
</evidence>
<reference evidence="1" key="1">
    <citation type="journal article" date="2019" name="bioRxiv">
        <title>The Genome of the Zebra Mussel, Dreissena polymorpha: A Resource for Invasive Species Research.</title>
        <authorList>
            <person name="McCartney M.A."/>
            <person name="Auch B."/>
            <person name="Kono T."/>
            <person name="Mallez S."/>
            <person name="Zhang Y."/>
            <person name="Obille A."/>
            <person name="Becker A."/>
            <person name="Abrahante J.E."/>
            <person name="Garbe J."/>
            <person name="Badalamenti J.P."/>
            <person name="Herman A."/>
            <person name="Mangelson H."/>
            <person name="Liachko I."/>
            <person name="Sullivan S."/>
            <person name="Sone E.D."/>
            <person name="Koren S."/>
            <person name="Silverstein K.A.T."/>
            <person name="Beckman K.B."/>
            <person name="Gohl D.M."/>
        </authorList>
    </citation>
    <scope>NUCLEOTIDE SEQUENCE</scope>
    <source>
        <strain evidence="1">Duluth1</strain>
        <tissue evidence="1">Whole animal</tissue>
    </source>
</reference>
<evidence type="ECO:0000313" key="2">
    <source>
        <dbReference type="Proteomes" id="UP000828390"/>
    </source>
</evidence>
<protein>
    <submittedName>
        <fullName evidence="1">Uncharacterized protein</fullName>
    </submittedName>
</protein>